<name>A0ACC2IRT2_9PLEO</name>
<organism evidence="1 2">
    <name type="scientific">Boeremia exigua</name>
    <dbReference type="NCBI Taxonomy" id="749465"/>
    <lineage>
        <taxon>Eukaryota</taxon>
        <taxon>Fungi</taxon>
        <taxon>Dikarya</taxon>
        <taxon>Ascomycota</taxon>
        <taxon>Pezizomycotina</taxon>
        <taxon>Dothideomycetes</taxon>
        <taxon>Pleosporomycetidae</taxon>
        <taxon>Pleosporales</taxon>
        <taxon>Pleosporineae</taxon>
        <taxon>Didymellaceae</taxon>
        <taxon>Boeremia</taxon>
    </lineage>
</organism>
<comment type="caution">
    <text evidence="1">The sequence shown here is derived from an EMBL/GenBank/DDBJ whole genome shotgun (WGS) entry which is preliminary data.</text>
</comment>
<protein>
    <submittedName>
        <fullName evidence="1">Uncharacterized protein</fullName>
    </submittedName>
</protein>
<dbReference type="EMBL" id="JAPHNI010000040">
    <property type="protein sequence ID" value="KAJ8117827.1"/>
    <property type="molecule type" value="Genomic_DNA"/>
</dbReference>
<reference evidence="1" key="1">
    <citation type="submission" date="2022-11" db="EMBL/GenBank/DDBJ databases">
        <title>Genome Sequence of Boeremia exigua.</title>
        <authorList>
            <person name="Buettner E."/>
        </authorList>
    </citation>
    <scope>NUCLEOTIDE SEQUENCE</scope>
    <source>
        <strain evidence="1">CU02</strain>
    </source>
</reference>
<gene>
    <name evidence="1" type="ORF">OPT61_g1068</name>
</gene>
<proteinExistence type="predicted"/>
<dbReference type="Proteomes" id="UP001153331">
    <property type="component" value="Unassembled WGS sequence"/>
</dbReference>
<keyword evidence="2" id="KW-1185">Reference proteome</keyword>
<evidence type="ECO:0000313" key="2">
    <source>
        <dbReference type="Proteomes" id="UP001153331"/>
    </source>
</evidence>
<accession>A0ACC2IRT2</accession>
<sequence length="170" mass="18033">MRFSVLAFAGLAAAVPHLQPRQDDDYNLTGAYWDASITTQSGRPGYTIRDLTVSFHNPLSEQAVSGTCHYSFVPQGTSNPAITSTCDTGLSYTWNSPTLTLTHKVPFNNETLTLFGTVELTSSCRGDGSGGGSTCVAAGKVELSHYCRLGPPIIGCFPPDGNACGEFCEN</sequence>
<evidence type="ECO:0000313" key="1">
    <source>
        <dbReference type="EMBL" id="KAJ8117827.1"/>
    </source>
</evidence>